<evidence type="ECO:0000259" key="7">
    <source>
        <dbReference type="Pfam" id="PF08016"/>
    </source>
</evidence>
<dbReference type="Pfam" id="PF08016">
    <property type="entry name" value="PKD_channel"/>
    <property type="match status" value="1"/>
</dbReference>
<organism evidence="8 9">
    <name type="scientific">Prymnesium parvum</name>
    <name type="common">Toxic golden alga</name>
    <dbReference type="NCBI Taxonomy" id="97485"/>
    <lineage>
        <taxon>Eukaryota</taxon>
        <taxon>Haptista</taxon>
        <taxon>Haptophyta</taxon>
        <taxon>Prymnesiophyceae</taxon>
        <taxon>Prymnesiales</taxon>
        <taxon>Prymnesiaceae</taxon>
        <taxon>Prymnesium</taxon>
    </lineage>
</organism>
<feature type="region of interest" description="Disordered" evidence="5">
    <location>
        <begin position="100"/>
        <end position="120"/>
    </location>
</feature>
<evidence type="ECO:0000256" key="1">
    <source>
        <dbReference type="ARBA" id="ARBA00004141"/>
    </source>
</evidence>
<keyword evidence="2 6" id="KW-0812">Transmembrane</keyword>
<comment type="subcellular location">
    <subcellularLocation>
        <location evidence="1">Membrane</location>
        <topology evidence="1">Multi-pass membrane protein</topology>
    </subcellularLocation>
</comment>
<reference evidence="8 9" key="1">
    <citation type="journal article" date="2024" name="Science">
        <title>Giant polyketide synthase enzymes in the biosynthesis of giant marine polyether toxins.</title>
        <authorList>
            <person name="Fallon T.R."/>
            <person name="Shende V.V."/>
            <person name="Wierzbicki I.H."/>
            <person name="Pendleton A.L."/>
            <person name="Watervoot N.F."/>
            <person name="Auber R.P."/>
            <person name="Gonzalez D.J."/>
            <person name="Wisecaver J.H."/>
            <person name="Moore B.S."/>
        </authorList>
    </citation>
    <scope>NUCLEOTIDE SEQUENCE [LARGE SCALE GENOMIC DNA]</scope>
    <source>
        <strain evidence="8 9">12B1</strain>
    </source>
</reference>
<gene>
    <name evidence="8" type="ORF">AB1Y20_005514</name>
</gene>
<feature type="domain" description="Polycystin cation channel PKD1/PKD2" evidence="7">
    <location>
        <begin position="434"/>
        <end position="654"/>
    </location>
</feature>
<dbReference type="PANTHER" id="PTHR10877:SF183">
    <property type="entry name" value="AT14535P-RELATED"/>
    <property type="match status" value="1"/>
</dbReference>
<evidence type="ECO:0000256" key="2">
    <source>
        <dbReference type="ARBA" id="ARBA00022692"/>
    </source>
</evidence>
<protein>
    <recommendedName>
        <fullName evidence="7">Polycystin cation channel PKD1/PKD2 domain-containing protein</fullName>
    </recommendedName>
</protein>
<comment type="caution">
    <text evidence="8">The sequence shown here is derived from an EMBL/GenBank/DDBJ whole genome shotgun (WGS) entry which is preliminary data.</text>
</comment>
<feature type="transmembrane region" description="Helical" evidence="6">
    <location>
        <begin position="462"/>
        <end position="493"/>
    </location>
</feature>
<keyword evidence="9" id="KW-1185">Reference proteome</keyword>
<accession>A0AB34J4J3</accession>
<evidence type="ECO:0000256" key="5">
    <source>
        <dbReference type="SAM" id="MobiDB-lite"/>
    </source>
</evidence>
<keyword evidence="4 6" id="KW-0472">Membrane</keyword>
<feature type="compositionally biased region" description="Polar residues" evidence="5">
    <location>
        <begin position="108"/>
        <end position="119"/>
    </location>
</feature>
<dbReference type="Gene3D" id="1.10.287.70">
    <property type="match status" value="1"/>
</dbReference>
<feature type="transmembrane region" description="Helical" evidence="6">
    <location>
        <begin position="626"/>
        <end position="649"/>
    </location>
</feature>
<dbReference type="EMBL" id="JBGBPQ010000013">
    <property type="protein sequence ID" value="KAL1512252.1"/>
    <property type="molecule type" value="Genomic_DNA"/>
</dbReference>
<proteinExistence type="predicted"/>
<dbReference type="PANTHER" id="PTHR10877">
    <property type="entry name" value="POLYCYSTIN FAMILY MEMBER"/>
    <property type="match status" value="1"/>
</dbReference>
<dbReference type="InterPro" id="IPR051223">
    <property type="entry name" value="Polycystin"/>
</dbReference>
<dbReference type="InterPro" id="IPR013122">
    <property type="entry name" value="PKD1_2_channel"/>
</dbReference>
<evidence type="ECO:0000256" key="3">
    <source>
        <dbReference type="ARBA" id="ARBA00022989"/>
    </source>
</evidence>
<evidence type="ECO:0000313" key="9">
    <source>
        <dbReference type="Proteomes" id="UP001515480"/>
    </source>
</evidence>
<feature type="transmembrane region" description="Helical" evidence="6">
    <location>
        <begin position="520"/>
        <end position="540"/>
    </location>
</feature>
<evidence type="ECO:0000313" key="8">
    <source>
        <dbReference type="EMBL" id="KAL1512252.1"/>
    </source>
</evidence>
<dbReference type="Proteomes" id="UP001515480">
    <property type="component" value="Unassembled WGS sequence"/>
</dbReference>
<evidence type="ECO:0000256" key="4">
    <source>
        <dbReference type="ARBA" id="ARBA00023136"/>
    </source>
</evidence>
<feature type="transmembrane region" description="Helical" evidence="6">
    <location>
        <begin position="561"/>
        <end position="578"/>
    </location>
</feature>
<sequence length="690" mass="79043">MPVSKNGMHDGAVWTNSQETFRLKRQPLLTVYVCASDQNYRSPDRLLRFYFDENTTFHGIHKQAAHAICQPIADVILTDENGAIWPDQRLVKDEIRSNQPDPILRLSPTPTDASTTSEDSTVKEVVVTRIEDDGAVKGARPPKRRELALHTAFVLCLLVELVTSFNTRTLYELRGPVLSALTESPILPVDTSSKTYINIRSYNEVLQWIEGPLIATLTESSAAPTGSIMSQNRMVGGLRFEVWRRPYAGTFLSNWGSNNSETPSAAANQSIRGDFGLYSNGFDQERELARIVEREDELISYVSRDVLPEILNISRDNVSEPTSVPQITQDALKQAAFWMRYELIKGTFISPDQRTSDSTEPAYVWFSVDHVRVSFMLYNHNLNVYLWCDMHMELNDAGLVTSSHRFDAFRMYVPWSDADFFRSPASAVLFFNLVGFFVLVLMRMHSESIAVRKIKHQTGSYWPYLLSIYSCLEIVNLVCCWLYLLLNIIVFFISERKNFDVHSLTYRDLSRVADLSAATMGVRGISVITAAFTYFKFLVLMPKASTWYLTGTTLSRSGKDLKCNFFVITMYLGAWGIWANQTFGVQSGDFASWWVSFISLIKLLSGDPRVARSFLRDTTNEYISFYFFYFFLFYFNFILVLIPLILAILRDAYAVRNDQLRDLQESIKQQQEILDREKEAIAARRRRAMR</sequence>
<evidence type="ECO:0000256" key="6">
    <source>
        <dbReference type="SAM" id="Phobius"/>
    </source>
</evidence>
<dbReference type="GO" id="GO:0016020">
    <property type="term" value="C:membrane"/>
    <property type="evidence" value="ECO:0007669"/>
    <property type="project" value="UniProtKB-SubCell"/>
</dbReference>
<feature type="transmembrane region" description="Helical" evidence="6">
    <location>
        <begin position="420"/>
        <end position="441"/>
    </location>
</feature>
<name>A0AB34J4J3_PRYPA</name>
<dbReference type="AlphaFoldDB" id="A0AB34J4J3"/>
<keyword evidence="3 6" id="KW-1133">Transmembrane helix</keyword>